<dbReference type="Proteomes" id="UP000006276">
    <property type="component" value="Chromosome"/>
</dbReference>
<accession>J9R4G0</accession>
<evidence type="ECO:0000313" key="1">
    <source>
        <dbReference type="EMBL" id="AFR34637.1"/>
    </source>
</evidence>
<dbReference type="KEGG" id="rag:B739_0028"/>
<dbReference type="HOGENOM" id="CLU_3188446_0_0_10"/>
<gene>
    <name evidence="1" type="ORF">B739_0028</name>
</gene>
<evidence type="ECO:0000313" key="2">
    <source>
        <dbReference type="Proteomes" id="UP000006276"/>
    </source>
</evidence>
<reference evidence="1 2" key="1">
    <citation type="submission" date="2012-09" db="EMBL/GenBank/DDBJ databases">
        <title>Riemerella anatipestifer vaccine strains.</title>
        <authorList>
            <person name="Chun C.A."/>
            <person name="Shu W.M."/>
            <person name="Kang Z.D."/>
            <person name="Jia W.X."/>
        </authorList>
    </citation>
    <scope>NUCLEOTIDE SEQUENCE [LARGE SCALE GENOMIC DNA]</scope>
    <source>
        <strain evidence="1 2">RA-CH-1</strain>
    </source>
</reference>
<sequence>MFGHNVIFITFVLLGEVGGFLSASSQSPTIRRYATITALEKQELKN</sequence>
<proteinExistence type="predicted"/>
<dbReference type="EMBL" id="CP003787">
    <property type="protein sequence ID" value="AFR34637.1"/>
    <property type="molecule type" value="Genomic_DNA"/>
</dbReference>
<organism evidence="1 2">
    <name type="scientific">Riemerella anatipestifer RA-CH-1</name>
    <dbReference type="NCBI Taxonomy" id="1228997"/>
    <lineage>
        <taxon>Bacteria</taxon>
        <taxon>Pseudomonadati</taxon>
        <taxon>Bacteroidota</taxon>
        <taxon>Flavobacteriia</taxon>
        <taxon>Flavobacteriales</taxon>
        <taxon>Weeksellaceae</taxon>
        <taxon>Riemerella</taxon>
    </lineage>
</organism>
<keyword evidence="2" id="KW-1185">Reference proteome</keyword>
<name>J9R4G0_RIEAN</name>
<dbReference type="AlphaFoldDB" id="J9R4G0"/>
<protein>
    <submittedName>
        <fullName evidence="1">Uncharacterized protein</fullName>
    </submittedName>
</protein>